<dbReference type="EMBL" id="MLJW01004970">
    <property type="protein sequence ID" value="OIQ69010.1"/>
    <property type="molecule type" value="Genomic_DNA"/>
</dbReference>
<sequence length="183" mass="20580">MGDRALQGQLRAGALCQTTGRSMDADCSQPRQLLAIQWHPMIHIENASQRIIQTNYWDSEHARAGYFYLSWNAGAARLLVPDAQKPALAEMRSARLVIVSHGPMADPRTGGTRSALELLFEDDSDCPYAIHIVEEQTDRKLPENNQGGGFLVAAWTRNGLRQTWPGKYREVDELPCLQPWNEH</sequence>
<dbReference type="AlphaFoldDB" id="A0A1J5PCQ2"/>
<organism evidence="1">
    <name type="scientific">mine drainage metagenome</name>
    <dbReference type="NCBI Taxonomy" id="410659"/>
    <lineage>
        <taxon>unclassified sequences</taxon>
        <taxon>metagenomes</taxon>
        <taxon>ecological metagenomes</taxon>
    </lineage>
</organism>
<name>A0A1J5PCQ2_9ZZZZ</name>
<comment type="caution">
    <text evidence="1">The sequence shown here is derived from an EMBL/GenBank/DDBJ whole genome shotgun (WGS) entry which is preliminary data.</text>
</comment>
<protein>
    <submittedName>
        <fullName evidence="1">Uncharacterized protein</fullName>
    </submittedName>
</protein>
<evidence type="ECO:0000313" key="1">
    <source>
        <dbReference type="EMBL" id="OIQ69010.1"/>
    </source>
</evidence>
<proteinExistence type="predicted"/>
<gene>
    <name evidence="1" type="ORF">GALL_493890</name>
</gene>
<accession>A0A1J5PCQ2</accession>
<reference evidence="1" key="1">
    <citation type="submission" date="2016-10" db="EMBL/GenBank/DDBJ databases">
        <title>Sequence of Gallionella enrichment culture.</title>
        <authorList>
            <person name="Poehlein A."/>
            <person name="Muehling M."/>
            <person name="Daniel R."/>
        </authorList>
    </citation>
    <scope>NUCLEOTIDE SEQUENCE</scope>
</reference>